<accession>A0A1Q5TTQ7</accession>
<keyword evidence="4" id="KW-1185">Reference proteome</keyword>
<keyword evidence="1 3" id="KW-0560">Oxidoreductase</keyword>
<dbReference type="EC" id="1.5.5.2" evidence="3"/>
<evidence type="ECO:0000313" key="4">
    <source>
        <dbReference type="Proteomes" id="UP000186268"/>
    </source>
</evidence>
<evidence type="ECO:0000313" key="3">
    <source>
        <dbReference type="EMBL" id="OKP03618.1"/>
    </source>
</evidence>
<dbReference type="Gene3D" id="3.20.20.220">
    <property type="match status" value="1"/>
</dbReference>
<gene>
    <name evidence="3" type="primary">putB</name>
    <name evidence="3" type="ORF">Xedl_01589</name>
</gene>
<evidence type="ECO:0000256" key="1">
    <source>
        <dbReference type="ARBA" id="ARBA00023002"/>
    </source>
</evidence>
<name>A0A1Q5TTQ7_9GAMM</name>
<dbReference type="Proteomes" id="UP000186268">
    <property type="component" value="Unassembled WGS sequence"/>
</dbReference>
<dbReference type="InterPro" id="IPR029041">
    <property type="entry name" value="FAD-linked_oxidoreductase-like"/>
</dbReference>
<dbReference type="AlphaFoldDB" id="A0A1Q5TTQ7"/>
<protein>
    <submittedName>
        <fullName evidence="3">Proline dehydrogenase 2</fullName>
        <ecNumber evidence="3">1.5.5.2</ecNumber>
    </submittedName>
</protein>
<dbReference type="EMBL" id="MKGQ01000008">
    <property type="protein sequence ID" value="OKP03618.1"/>
    <property type="molecule type" value="Genomic_DNA"/>
</dbReference>
<sequence>MNDFEKKEMTTKALKSLAADSFLRELFISSKVFQDFLKPAANRYIVGGNYSELFERLKNLENIGYNTGVEFAGEEASSISEVNTIVNEYLNLIDRIEDGIESKPQLGFDLSNLGSGISKEIAILNCEKICEKAIKKDISIIISMERSKWTDIILDIFFALRKKFSNLGITLQAQLNRTDDDIKDVLKTGCKIRLVKGVYDESRKISLPRGSKLDKRYLEILTNIANNNNIFAYATQDPKLVEMIRGEGIHKKGEHEMLHGVRPELIKSSRDFFTIKPRIACVYGYNWYLHFMHRLAESPENIYQAFNDIYLNGRINNLYNHQY</sequence>
<feature type="domain" description="Proline dehydrogenase" evidence="2">
    <location>
        <begin position="55"/>
        <end position="202"/>
    </location>
</feature>
<reference evidence="3 4" key="1">
    <citation type="submission" date="2016-09" db="EMBL/GenBank/DDBJ databases">
        <title>Xenorhabdus thuongxuanensis sp. nov. and Xenorhabdus eapokensis sp. nov., isolated from Steinernema species.</title>
        <authorList>
            <person name="Kaempfer P."/>
            <person name="Tobias N.J."/>
            <person name="Phan Ke L."/>
            <person name="Bode H.B."/>
            <person name="Glaeser S.P."/>
        </authorList>
    </citation>
    <scope>NUCLEOTIDE SEQUENCE [LARGE SCALE GENOMIC DNA]</scope>
    <source>
        <strain evidence="3 4">DL20</strain>
    </source>
</reference>
<dbReference type="GO" id="GO:0004657">
    <property type="term" value="F:proline dehydrogenase activity"/>
    <property type="evidence" value="ECO:0007669"/>
    <property type="project" value="UniProtKB-EC"/>
</dbReference>
<dbReference type="OrthoDB" id="9773461at2"/>
<dbReference type="Pfam" id="PF01619">
    <property type="entry name" value="Pro_dh"/>
    <property type="match status" value="1"/>
</dbReference>
<proteinExistence type="predicted"/>
<dbReference type="InterPro" id="IPR002872">
    <property type="entry name" value="Proline_DH_dom"/>
</dbReference>
<dbReference type="SUPFAM" id="SSF51730">
    <property type="entry name" value="FAD-linked oxidoreductase"/>
    <property type="match status" value="1"/>
</dbReference>
<dbReference type="GO" id="GO:0006562">
    <property type="term" value="P:L-proline catabolic process"/>
    <property type="evidence" value="ECO:0007669"/>
    <property type="project" value="UniProtKB-ARBA"/>
</dbReference>
<comment type="caution">
    <text evidence="3">The sequence shown here is derived from an EMBL/GenBank/DDBJ whole genome shotgun (WGS) entry which is preliminary data.</text>
</comment>
<dbReference type="RefSeq" id="WP_074023274.1">
    <property type="nucleotide sequence ID" value="NZ_CAWNAG010000191.1"/>
</dbReference>
<evidence type="ECO:0000259" key="2">
    <source>
        <dbReference type="Pfam" id="PF01619"/>
    </source>
</evidence>
<dbReference type="STRING" id="1873482.Xedl_01589"/>
<organism evidence="3 4">
    <name type="scientific">Xenorhabdus eapokensis</name>
    <dbReference type="NCBI Taxonomy" id="1873482"/>
    <lineage>
        <taxon>Bacteria</taxon>
        <taxon>Pseudomonadati</taxon>
        <taxon>Pseudomonadota</taxon>
        <taxon>Gammaproteobacteria</taxon>
        <taxon>Enterobacterales</taxon>
        <taxon>Morganellaceae</taxon>
        <taxon>Xenorhabdus</taxon>
    </lineage>
</organism>